<comment type="caution">
    <text evidence="1">The sequence shown here is derived from an EMBL/GenBank/DDBJ whole genome shotgun (WGS) entry which is preliminary data.</text>
</comment>
<keyword evidence="2" id="KW-1185">Reference proteome</keyword>
<dbReference type="EMBL" id="AVOT02020640">
    <property type="protein sequence ID" value="MBW0508952.1"/>
    <property type="molecule type" value="Genomic_DNA"/>
</dbReference>
<protein>
    <submittedName>
        <fullName evidence="1">Uncharacterized protein</fullName>
    </submittedName>
</protein>
<reference evidence="1" key="1">
    <citation type="submission" date="2021-03" db="EMBL/GenBank/DDBJ databases">
        <title>Draft genome sequence of rust myrtle Austropuccinia psidii MF-1, a brazilian biotype.</title>
        <authorList>
            <person name="Quecine M.C."/>
            <person name="Pachon D.M.R."/>
            <person name="Bonatelli M.L."/>
            <person name="Correr F.H."/>
            <person name="Franceschini L.M."/>
            <person name="Leite T.F."/>
            <person name="Margarido G.R.A."/>
            <person name="Almeida C.A."/>
            <person name="Ferrarezi J.A."/>
            <person name="Labate C.A."/>
        </authorList>
    </citation>
    <scope>NUCLEOTIDE SEQUENCE</scope>
    <source>
        <strain evidence="1">MF-1</strain>
    </source>
</reference>
<evidence type="ECO:0000313" key="1">
    <source>
        <dbReference type="EMBL" id="MBW0508952.1"/>
    </source>
</evidence>
<gene>
    <name evidence="1" type="ORF">O181_048667</name>
</gene>
<accession>A0A9Q3E0B1</accession>
<proteinExistence type="predicted"/>
<evidence type="ECO:0000313" key="2">
    <source>
        <dbReference type="Proteomes" id="UP000765509"/>
    </source>
</evidence>
<dbReference type="Proteomes" id="UP000765509">
    <property type="component" value="Unassembled WGS sequence"/>
</dbReference>
<name>A0A9Q3E0B1_9BASI</name>
<sequence>MSQLVQVKRLRRASPSTRDPFPIHLIVLEGVSTSLYSSKLLSFWSSQQHRKPEDSCEQKYQLKKCLSINSKTDKTNV</sequence>
<organism evidence="1 2">
    <name type="scientific">Austropuccinia psidii MF-1</name>
    <dbReference type="NCBI Taxonomy" id="1389203"/>
    <lineage>
        <taxon>Eukaryota</taxon>
        <taxon>Fungi</taxon>
        <taxon>Dikarya</taxon>
        <taxon>Basidiomycota</taxon>
        <taxon>Pucciniomycotina</taxon>
        <taxon>Pucciniomycetes</taxon>
        <taxon>Pucciniales</taxon>
        <taxon>Sphaerophragmiaceae</taxon>
        <taxon>Austropuccinia</taxon>
    </lineage>
</organism>
<dbReference type="AlphaFoldDB" id="A0A9Q3E0B1"/>